<dbReference type="AlphaFoldDB" id="A0A5C4R228"/>
<evidence type="ECO:0000313" key="6">
    <source>
        <dbReference type="Proteomes" id="UP000304880"/>
    </source>
</evidence>
<evidence type="ECO:0000256" key="2">
    <source>
        <dbReference type="ARBA" id="ARBA00023002"/>
    </source>
</evidence>
<evidence type="ECO:0000259" key="4">
    <source>
        <dbReference type="Pfam" id="PF08501"/>
    </source>
</evidence>
<dbReference type="SUPFAM" id="SSF51735">
    <property type="entry name" value="NAD(P)-binding Rossmann-fold domains"/>
    <property type="match status" value="1"/>
</dbReference>
<keyword evidence="2" id="KW-0560">Oxidoreductase</keyword>
<name>A0A5C4R228_9RHOB</name>
<dbReference type="GO" id="GO:0009423">
    <property type="term" value="P:chorismate biosynthetic process"/>
    <property type="evidence" value="ECO:0007669"/>
    <property type="project" value="TreeGrafter"/>
</dbReference>
<dbReference type="GO" id="GO:0005829">
    <property type="term" value="C:cytosol"/>
    <property type="evidence" value="ECO:0007669"/>
    <property type="project" value="TreeGrafter"/>
</dbReference>
<dbReference type="Proteomes" id="UP000304880">
    <property type="component" value="Unassembled WGS sequence"/>
</dbReference>
<evidence type="ECO:0000256" key="3">
    <source>
        <dbReference type="ARBA" id="ARBA00023141"/>
    </source>
</evidence>
<feature type="domain" description="Shikimate dehydrogenase substrate binding N-terminal" evidence="4">
    <location>
        <begin position="14"/>
        <end position="96"/>
    </location>
</feature>
<dbReference type="RefSeq" id="WP_139599468.1">
    <property type="nucleotide sequence ID" value="NZ_VDDC01000041.1"/>
</dbReference>
<dbReference type="GO" id="GO:0019632">
    <property type="term" value="P:shikimate metabolic process"/>
    <property type="evidence" value="ECO:0007669"/>
    <property type="project" value="TreeGrafter"/>
</dbReference>
<keyword evidence="3" id="KW-0028">Amino-acid biosynthesis</keyword>
<protein>
    <submittedName>
        <fullName evidence="5">Shikimate dehydrogenase</fullName>
    </submittedName>
</protein>
<reference evidence="5 6" key="1">
    <citation type="submission" date="2019-06" db="EMBL/GenBank/DDBJ databases">
        <authorList>
            <person name="Li J."/>
        </authorList>
    </citation>
    <scope>NUCLEOTIDE SEQUENCE [LARGE SCALE GENOMIC DNA]</scope>
    <source>
        <strain evidence="5 6">CGMCC 1.8012</strain>
    </source>
</reference>
<dbReference type="GO" id="GO:0050661">
    <property type="term" value="F:NADP binding"/>
    <property type="evidence" value="ECO:0007669"/>
    <property type="project" value="TreeGrafter"/>
</dbReference>
<gene>
    <name evidence="5" type="ORF">FHD67_17340</name>
</gene>
<keyword evidence="3" id="KW-0057">Aromatic amino acid biosynthesis</keyword>
<dbReference type="GO" id="GO:0009073">
    <property type="term" value="P:aromatic amino acid family biosynthetic process"/>
    <property type="evidence" value="ECO:0007669"/>
    <property type="project" value="UniProtKB-KW"/>
</dbReference>
<comment type="caution">
    <text evidence="5">The sequence shown here is derived from an EMBL/GenBank/DDBJ whole genome shotgun (WGS) entry which is preliminary data.</text>
</comment>
<accession>A0A5C4R228</accession>
<dbReference type="EMBL" id="VDDC01000041">
    <property type="protein sequence ID" value="TNH38010.1"/>
    <property type="molecule type" value="Genomic_DNA"/>
</dbReference>
<organism evidence="5 6">
    <name type="scientific">Paracoccus haeundaensis</name>
    <dbReference type="NCBI Taxonomy" id="225362"/>
    <lineage>
        <taxon>Bacteria</taxon>
        <taxon>Pseudomonadati</taxon>
        <taxon>Pseudomonadota</taxon>
        <taxon>Alphaproteobacteria</taxon>
        <taxon>Rhodobacterales</taxon>
        <taxon>Paracoccaceae</taxon>
        <taxon>Paracoccus</taxon>
    </lineage>
</organism>
<dbReference type="Gene3D" id="3.40.50.720">
    <property type="entry name" value="NAD(P)-binding Rossmann-like Domain"/>
    <property type="match status" value="1"/>
</dbReference>
<dbReference type="SUPFAM" id="SSF53223">
    <property type="entry name" value="Aminoacid dehydrogenase-like, N-terminal domain"/>
    <property type="match status" value="1"/>
</dbReference>
<comment type="pathway">
    <text evidence="1">Metabolic intermediate biosynthesis; chorismate biosynthesis; chorismate from D-erythrose 4-phosphate and phosphoenolpyruvate: step 4/7.</text>
</comment>
<dbReference type="PANTHER" id="PTHR21089">
    <property type="entry name" value="SHIKIMATE DEHYDROGENASE"/>
    <property type="match status" value="1"/>
</dbReference>
<dbReference type="GO" id="GO:0004764">
    <property type="term" value="F:shikimate 3-dehydrogenase (NADP+) activity"/>
    <property type="evidence" value="ECO:0007669"/>
    <property type="project" value="InterPro"/>
</dbReference>
<dbReference type="InterPro" id="IPR022893">
    <property type="entry name" value="Shikimate_DH_fam"/>
</dbReference>
<dbReference type="PANTHER" id="PTHR21089:SF1">
    <property type="entry name" value="BIFUNCTIONAL 3-DEHYDROQUINATE DEHYDRATASE_SHIKIMATE DEHYDROGENASE, CHLOROPLASTIC"/>
    <property type="match status" value="1"/>
</dbReference>
<dbReference type="InterPro" id="IPR013708">
    <property type="entry name" value="Shikimate_DH-bd_N"/>
</dbReference>
<evidence type="ECO:0000256" key="1">
    <source>
        <dbReference type="ARBA" id="ARBA00004871"/>
    </source>
</evidence>
<dbReference type="InterPro" id="IPR036291">
    <property type="entry name" value="NAD(P)-bd_dom_sf"/>
</dbReference>
<dbReference type="Pfam" id="PF08501">
    <property type="entry name" value="Shikimate_dh_N"/>
    <property type="match status" value="1"/>
</dbReference>
<evidence type="ECO:0000313" key="5">
    <source>
        <dbReference type="EMBL" id="TNH38010.1"/>
    </source>
</evidence>
<keyword evidence="6" id="KW-1185">Reference proteome</keyword>
<sequence>MIPVTGATRFIVMLGDPIAQVKTPTVFQEWAAANGQDIIMVPMRVSSADLSVTLQAIRGWANCCGAVITYPHKQAAAAAVDHASRAVRMVGACNVIRREPDGRLSGDITDGAGFVAALRSNGFDPLGKDIHLIGAGGAGSAIAFALLEAGTARLVLRDQRPKQAETLFSELKELFPKVPVLTELPDNFNCALICNATPVGMGGDAAHPWPLETLPQSCLVADIVPDPPMTAWLIAAEKCGHKVQTGPDMVKAQLPAVVGYILNHSQQT</sequence>
<dbReference type="InterPro" id="IPR046346">
    <property type="entry name" value="Aminoacid_DH-like_N_sf"/>
</dbReference>
<proteinExistence type="predicted"/>
<dbReference type="Gene3D" id="3.40.50.10860">
    <property type="entry name" value="Leucine Dehydrogenase, chain A, domain 1"/>
    <property type="match status" value="1"/>
</dbReference>